<evidence type="ECO:0000313" key="8">
    <source>
        <dbReference type="EMBL" id="RHW23851.1"/>
    </source>
</evidence>
<dbReference type="GO" id="GO:0016987">
    <property type="term" value="F:sigma factor activity"/>
    <property type="evidence" value="ECO:0007669"/>
    <property type="project" value="UniProtKB-KW"/>
</dbReference>
<dbReference type="PANTHER" id="PTHR43133:SF50">
    <property type="entry name" value="ECF RNA POLYMERASE SIGMA FACTOR SIGM"/>
    <property type="match status" value="1"/>
</dbReference>
<dbReference type="InterPro" id="IPR039425">
    <property type="entry name" value="RNA_pol_sigma-70-like"/>
</dbReference>
<dbReference type="OrthoDB" id="3692620at2"/>
<dbReference type="Gene3D" id="1.10.10.10">
    <property type="entry name" value="Winged helix-like DNA-binding domain superfamily/Winged helix DNA-binding domain"/>
    <property type="match status" value="1"/>
</dbReference>
<keyword evidence="2" id="KW-0805">Transcription regulation</keyword>
<dbReference type="GO" id="GO:0003677">
    <property type="term" value="F:DNA binding"/>
    <property type="evidence" value="ECO:0007669"/>
    <property type="project" value="UniProtKB-KW"/>
</dbReference>
<comment type="caution">
    <text evidence="8">The sequence shown here is derived from an EMBL/GenBank/DDBJ whole genome shotgun (WGS) entry which is preliminary data.</text>
</comment>
<dbReference type="InterPro" id="IPR013325">
    <property type="entry name" value="RNA_pol_sigma_r2"/>
</dbReference>
<gene>
    <name evidence="8" type="ORF">D0Z08_27555</name>
</gene>
<dbReference type="Proteomes" id="UP000283644">
    <property type="component" value="Unassembled WGS sequence"/>
</dbReference>
<evidence type="ECO:0000256" key="3">
    <source>
        <dbReference type="ARBA" id="ARBA00023082"/>
    </source>
</evidence>
<dbReference type="CDD" id="cd06171">
    <property type="entry name" value="Sigma70_r4"/>
    <property type="match status" value="1"/>
</dbReference>
<dbReference type="Pfam" id="PF04542">
    <property type="entry name" value="Sigma70_r2"/>
    <property type="match status" value="1"/>
</dbReference>
<reference evidence="8 9" key="1">
    <citation type="submission" date="2018-09" db="EMBL/GenBank/DDBJ databases">
        <title>Genome sequencing of Nocardioides immobilis CCTCC AB 2017083 for comparison to Nocardioides silvaticus.</title>
        <authorList>
            <person name="Li C."/>
            <person name="Wang G."/>
        </authorList>
    </citation>
    <scope>NUCLEOTIDE SEQUENCE [LARGE SCALE GENOMIC DNA]</scope>
    <source>
        <strain evidence="8 9">CCTCC AB 2017083</strain>
    </source>
</reference>
<dbReference type="NCBIfam" id="TIGR02937">
    <property type="entry name" value="sigma70-ECF"/>
    <property type="match status" value="1"/>
</dbReference>
<evidence type="ECO:0000256" key="1">
    <source>
        <dbReference type="ARBA" id="ARBA00010641"/>
    </source>
</evidence>
<dbReference type="InterPro" id="IPR013324">
    <property type="entry name" value="RNA_pol_sigma_r3/r4-like"/>
</dbReference>
<dbReference type="AlphaFoldDB" id="A0A417XUC1"/>
<keyword evidence="9" id="KW-1185">Reference proteome</keyword>
<dbReference type="SUPFAM" id="SSF88659">
    <property type="entry name" value="Sigma3 and sigma4 domains of RNA polymerase sigma factors"/>
    <property type="match status" value="1"/>
</dbReference>
<evidence type="ECO:0000256" key="2">
    <source>
        <dbReference type="ARBA" id="ARBA00023015"/>
    </source>
</evidence>
<organism evidence="8 9">
    <name type="scientific">Nocardioides immobilis</name>
    <dbReference type="NCBI Taxonomy" id="2049295"/>
    <lineage>
        <taxon>Bacteria</taxon>
        <taxon>Bacillati</taxon>
        <taxon>Actinomycetota</taxon>
        <taxon>Actinomycetes</taxon>
        <taxon>Propionibacteriales</taxon>
        <taxon>Nocardioidaceae</taxon>
        <taxon>Nocardioides</taxon>
    </lineage>
</organism>
<feature type="domain" description="RNA polymerase sigma-70 region 2" evidence="6">
    <location>
        <begin position="13"/>
        <end position="78"/>
    </location>
</feature>
<comment type="similarity">
    <text evidence="1">Belongs to the sigma-70 factor family. ECF subfamily.</text>
</comment>
<dbReference type="NCBIfam" id="TIGR02983">
    <property type="entry name" value="SigE-fam_strep"/>
    <property type="match status" value="1"/>
</dbReference>
<keyword evidence="4" id="KW-0238">DNA-binding</keyword>
<dbReference type="InterPro" id="IPR013249">
    <property type="entry name" value="RNA_pol_sigma70_r4_t2"/>
</dbReference>
<evidence type="ECO:0000256" key="5">
    <source>
        <dbReference type="ARBA" id="ARBA00023163"/>
    </source>
</evidence>
<dbReference type="SUPFAM" id="SSF88946">
    <property type="entry name" value="Sigma2 domain of RNA polymerase sigma factors"/>
    <property type="match status" value="1"/>
</dbReference>
<dbReference type="GO" id="GO:0006352">
    <property type="term" value="P:DNA-templated transcription initiation"/>
    <property type="evidence" value="ECO:0007669"/>
    <property type="project" value="InterPro"/>
</dbReference>
<proteinExistence type="inferred from homology"/>
<protein>
    <submittedName>
        <fullName evidence="8">SigE family RNA polymerase sigma factor</fullName>
    </submittedName>
</protein>
<feature type="domain" description="RNA polymerase sigma factor 70 region 4 type 2" evidence="7">
    <location>
        <begin position="99"/>
        <end position="151"/>
    </location>
</feature>
<dbReference type="Gene3D" id="1.10.1740.10">
    <property type="match status" value="1"/>
</dbReference>
<dbReference type="EMBL" id="QXGH01000039">
    <property type="protein sequence ID" value="RHW23851.1"/>
    <property type="molecule type" value="Genomic_DNA"/>
</dbReference>
<dbReference type="InterPro" id="IPR014325">
    <property type="entry name" value="RNA_pol_sigma-E_actinobac"/>
</dbReference>
<dbReference type="InterPro" id="IPR036388">
    <property type="entry name" value="WH-like_DNA-bd_sf"/>
</dbReference>
<evidence type="ECO:0000313" key="9">
    <source>
        <dbReference type="Proteomes" id="UP000283644"/>
    </source>
</evidence>
<dbReference type="InterPro" id="IPR007627">
    <property type="entry name" value="RNA_pol_sigma70_r2"/>
</dbReference>
<evidence type="ECO:0000259" key="6">
    <source>
        <dbReference type="Pfam" id="PF04542"/>
    </source>
</evidence>
<name>A0A417XUC1_9ACTN</name>
<keyword evidence="3" id="KW-0731">Sigma factor</keyword>
<dbReference type="PANTHER" id="PTHR43133">
    <property type="entry name" value="RNA POLYMERASE ECF-TYPE SIGMA FACTO"/>
    <property type="match status" value="1"/>
</dbReference>
<keyword evidence="5" id="KW-0804">Transcription</keyword>
<accession>A0A417XUC1</accession>
<evidence type="ECO:0000259" key="7">
    <source>
        <dbReference type="Pfam" id="PF08281"/>
    </source>
</evidence>
<evidence type="ECO:0000256" key="4">
    <source>
        <dbReference type="ARBA" id="ARBA00023125"/>
    </source>
</evidence>
<sequence>MPDPSRAGFEEWVAARRPALLRTAYLLTGDPHDADDLVQAALIKVVPRWAKVAADPEAYVRRVLVTTNVSRWRRRRWREVHVEAIPDRAAAVPATDDRLALHDALARLAPRQRAVIVLRYYEDLTERETAAILGIAVGTVKSQARDALSRLRQMLPGLDIAERDDALEGRA</sequence>
<dbReference type="RefSeq" id="WP_118928497.1">
    <property type="nucleotide sequence ID" value="NZ_QXGH01000039.1"/>
</dbReference>
<dbReference type="InterPro" id="IPR014284">
    <property type="entry name" value="RNA_pol_sigma-70_dom"/>
</dbReference>
<dbReference type="Pfam" id="PF08281">
    <property type="entry name" value="Sigma70_r4_2"/>
    <property type="match status" value="1"/>
</dbReference>